<name>A0A5N6KKG2_MONLA</name>
<feature type="signal peptide" evidence="1">
    <location>
        <begin position="1"/>
        <end position="28"/>
    </location>
</feature>
<organism evidence="2 3">
    <name type="scientific">Monilinia laxa</name>
    <name type="common">Brown rot fungus</name>
    <name type="synonym">Sclerotinia laxa</name>
    <dbReference type="NCBI Taxonomy" id="61186"/>
    <lineage>
        <taxon>Eukaryota</taxon>
        <taxon>Fungi</taxon>
        <taxon>Dikarya</taxon>
        <taxon>Ascomycota</taxon>
        <taxon>Pezizomycotina</taxon>
        <taxon>Leotiomycetes</taxon>
        <taxon>Helotiales</taxon>
        <taxon>Sclerotiniaceae</taxon>
        <taxon>Monilinia</taxon>
    </lineage>
</organism>
<protein>
    <recommendedName>
        <fullName evidence="4">LAGLIDADG endonuclease</fullName>
    </recommendedName>
</protein>
<sequence length="74" mass="8467">MRPLRAAVRSTNLLLAIVLHLHYSSRVANHTNNFLITFRFTSIYGHLKGFLSSRENGNNLSKPNLSEFEKLCVH</sequence>
<dbReference type="Proteomes" id="UP000326757">
    <property type="component" value="Unassembled WGS sequence"/>
</dbReference>
<evidence type="ECO:0000313" key="2">
    <source>
        <dbReference type="EMBL" id="KAB8304081.1"/>
    </source>
</evidence>
<keyword evidence="1" id="KW-0732">Signal</keyword>
<dbReference type="AlphaFoldDB" id="A0A5N6KKG2"/>
<evidence type="ECO:0000256" key="1">
    <source>
        <dbReference type="SAM" id="SignalP"/>
    </source>
</evidence>
<evidence type="ECO:0008006" key="4">
    <source>
        <dbReference type="Google" id="ProtNLM"/>
    </source>
</evidence>
<proteinExistence type="predicted"/>
<accession>A0A5N6KKG2</accession>
<keyword evidence="3" id="KW-1185">Reference proteome</keyword>
<evidence type="ECO:0000313" key="3">
    <source>
        <dbReference type="Proteomes" id="UP000326757"/>
    </source>
</evidence>
<dbReference type="EMBL" id="VIGI01000002">
    <property type="protein sequence ID" value="KAB8304081.1"/>
    <property type="molecule type" value="Genomic_DNA"/>
</dbReference>
<reference evidence="2 3" key="1">
    <citation type="submission" date="2019-06" db="EMBL/GenBank/DDBJ databases">
        <title>Genome Sequence of the Brown Rot Fungal Pathogen Monilinia laxa.</title>
        <authorList>
            <person name="De Miccolis Angelini R.M."/>
            <person name="Landi L."/>
            <person name="Abate D."/>
            <person name="Pollastro S."/>
            <person name="Romanazzi G."/>
            <person name="Faretra F."/>
        </authorList>
    </citation>
    <scope>NUCLEOTIDE SEQUENCE [LARGE SCALE GENOMIC DNA]</scope>
    <source>
        <strain evidence="2 3">Mlax316</strain>
    </source>
</reference>
<comment type="caution">
    <text evidence="2">The sequence shown here is derived from an EMBL/GenBank/DDBJ whole genome shotgun (WGS) entry which is preliminary data.</text>
</comment>
<gene>
    <name evidence="2" type="ORF">EYC80_005420</name>
</gene>
<feature type="chain" id="PRO_5024789488" description="LAGLIDADG endonuclease" evidence="1">
    <location>
        <begin position="29"/>
        <end position="74"/>
    </location>
</feature>